<keyword evidence="2" id="KW-1185">Reference proteome</keyword>
<dbReference type="Gene3D" id="3.40.50.300">
    <property type="entry name" value="P-loop containing nucleotide triphosphate hydrolases"/>
    <property type="match status" value="1"/>
</dbReference>
<organism evidence="1 2">
    <name type="scientific">Pyrobaculum ferrireducens</name>
    <dbReference type="NCBI Taxonomy" id="1104324"/>
    <lineage>
        <taxon>Archaea</taxon>
        <taxon>Thermoproteota</taxon>
        <taxon>Thermoprotei</taxon>
        <taxon>Thermoproteales</taxon>
        <taxon>Thermoproteaceae</taxon>
        <taxon>Pyrobaculum</taxon>
    </lineage>
</organism>
<sequence length="171" mass="18928">MTLHTQLFRLVVAVEGNALITGLPGTGKTSLVKWSLREVPSDYAVVVYDTAGDFQQRGLCNYVGRFSVNPLDLPTPRVVEILEESLAATYGEYPYLLTPAMAELLHRTVERGARTLSQVRREVLNIAEPHEMDTAYALRRRLVHFDVAQFDKTDVPIRHGASTCVDVSGAG</sequence>
<dbReference type="BioCyc" id="PSP1104324:GJSN-2716-MONOMER"/>
<dbReference type="GeneID" id="70362882"/>
<dbReference type="KEGG" id="pyr:P186_2779"/>
<protein>
    <submittedName>
        <fullName evidence="1">AAA ATPase</fullName>
    </submittedName>
</protein>
<dbReference type="STRING" id="1104324.P186_2779"/>
<name>G7VEZ0_9CREN</name>
<dbReference type="RefSeq" id="WP_014289980.1">
    <property type="nucleotide sequence ID" value="NC_016645.1"/>
</dbReference>
<dbReference type="HOGENOM" id="CLU_1559548_0_0_2"/>
<gene>
    <name evidence="1" type="ORF">P186_2779</name>
</gene>
<evidence type="ECO:0000313" key="2">
    <source>
        <dbReference type="Proteomes" id="UP000005867"/>
    </source>
</evidence>
<dbReference type="Proteomes" id="UP000005867">
    <property type="component" value="Chromosome"/>
</dbReference>
<accession>G7VEZ0</accession>
<dbReference type="EMBL" id="CP003098">
    <property type="protein sequence ID" value="AET34155.1"/>
    <property type="molecule type" value="Genomic_DNA"/>
</dbReference>
<dbReference type="AlphaFoldDB" id="G7VEZ0"/>
<reference evidence="1 2" key="1">
    <citation type="journal article" date="2012" name="J. Bacteriol.">
        <title>Complete genome sequence of strain 1860, a crenarchaeon of the genus pyrobaculum able to grow with various electron acceptors.</title>
        <authorList>
            <person name="Mardanov A.V."/>
            <person name="Gumerov V.M."/>
            <person name="Slobodkina G.B."/>
            <person name="Beletsky A.V."/>
            <person name="Bonch-Osmolovskaya E.A."/>
            <person name="Ravin N.V."/>
            <person name="Skryabin K.G."/>
        </authorList>
    </citation>
    <scope>NUCLEOTIDE SEQUENCE [LARGE SCALE GENOMIC DNA]</scope>
    <source>
        <strain evidence="1 2">1860</strain>
    </source>
</reference>
<evidence type="ECO:0000313" key="1">
    <source>
        <dbReference type="EMBL" id="AET34155.1"/>
    </source>
</evidence>
<dbReference type="eggNOG" id="arCOG00286">
    <property type="taxonomic scope" value="Archaea"/>
</dbReference>
<dbReference type="InterPro" id="IPR027417">
    <property type="entry name" value="P-loop_NTPase"/>
</dbReference>
<proteinExistence type="predicted"/>
<dbReference type="SUPFAM" id="SSF52540">
    <property type="entry name" value="P-loop containing nucleoside triphosphate hydrolases"/>
    <property type="match status" value="1"/>
</dbReference>